<dbReference type="EMBL" id="CM008051">
    <property type="protein sequence ID" value="PVH37413.1"/>
    <property type="molecule type" value="Genomic_DNA"/>
</dbReference>
<dbReference type="SMART" id="SM00184">
    <property type="entry name" value="RING"/>
    <property type="match status" value="1"/>
</dbReference>
<dbReference type="PROSITE" id="PS50089">
    <property type="entry name" value="ZF_RING_2"/>
    <property type="match status" value="1"/>
</dbReference>
<organism evidence="17">
    <name type="scientific">Panicum hallii</name>
    <dbReference type="NCBI Taxonomy" id="206008"/>
    <lineage>
        <taxon>Eukaryota</taxon>
        <taxon>Viridiplantae</taxon>
        <taxon>Streptophyta</taxon>
        <taxon>Embryophyta</taxon>
        <taxon>Tracheophyta</taxon>
        <taxon>Spermatophyta</taxon>
        <taxon>Magnoliopsida</taxon>
        <taxon>Liliopsida</taxon>
        <taxon>Poales</taxon>
        <taxon>Poaceae</taxon>
        <taxon>PACMAD clade</taxon>
        <taxon>Panicoideae</taxon>
        <taxon>Panicodae</taxon>
        <taxon>Paniceae</taxon>
        <taxon>Panicinae</taxon>
        <taxon>Panicum</taxon>
        <taxon>Panicum sect. Panicum</taxon>
    </lineage>
</organism>
<evidence type="ECO:0000256" key="6">
    <source>
        <dbReference type="ARBA" id="ARBA00022692"/>
    </source>
</evidence>
<dbReference type="Gene3D" id="3.30.40.10">
    <property type="entry name" value="Zinc/RING finger domain, C3HC4 (zinc finger)"/>
    <property type="match status" value="1"/>
</dbReference>
<evidence type="ECO:0000256" key="10">
    <source>
        <dbReference type="ARBA" id="ARBA00022833"/>
    </source>
</evidence>
<keyword evidence="6 15" id="KW-0812">Transmembrane</keyword>
<keyword evidence="10" id="KW-0862">Zinc</keyword>
<feature type="transmembrane region" description="Helical" evidence="15">
    <location>
        <begin position="40"/>
        <end position="64"/>
    </location>
</feature>
<dbReference type="InterPro" id="IPR001841">
    <property type="entry name" value="Znf_RING"/>
</dbReference>
<dbReference type="EC" id="2.3.2.27" evidence="4"/>
<dbReference type="GO" id="GO:0008270">
    <property type="term" value="F:zinc ion binding"/>
    <property type="evidence" value="ECO:0007669"/>
    <property type="project" value="UniProtKB-KW"/>
</dbReference>
<comment type="pathway">
    <text evidence="3">Protein modification; protein ubiquitination.</text>
</comment>
<feature type="region of interest" description="Disordered" evidence="14">
    <location>
        <begin position="250"/>
        <end position="302"/>
    </location>
</feature>
<accession>A0A2T8IIA0</accession>
<evidence type="ECO:0000256" key="7">
    <source>
        <dbReference type="ARBA" id="ARBA00022723"/>
    </source>
</evidence>
<evidence type="ECO:0000259" key="16">
    <source>
        <dbReference type="PROSITE" id="PS50089"/>
    </source>
</evidence>
<evidence type="ECO:0000256" key="9">
    <source>
        <dbReference type="ARBA" id="ARBA00022786"/>
    </source>
</evidence>
<evidence type="ECO:0000256" key="15">
    <source>
        <dbReference type="SAM" id="Phobius"/>
    </source>
</evidence>
<evidence type="ECO:0000256" key="1">
    <source>
        <dbReference type="ARBA" id="ARBA00000900"/>
    </source>
</evidence>
<dbReference type="GO" id="GO:0016567">
    <property type="term" value="P:protein ubiquitination"/>
    <property type="evidence" value="ECO:0007669"/>
    <property type="project" value="InterPro"/>
</dbReference>
<dbReference type="CDD" id="cd16461">
    <property type="entry name" value="RING-H2_EL5-like"/>
    <property type="match status" value="1"/>
</dbReference>
<feature type="domain" description="RING-type" evidence="16">
    <location>
        <begin position="134"/>
        <end position="176"/>
    </location>
</feature>
<dbReference type="FunFam" id="3.30.40.10:FF:000187">
    <property type="entry name" value="E3 ubiquitin-protein ligase ATL6"/>
    <property type="match status" value="1"/>
</dbReference>
<dbReference type="GO" id="GO:0061630">
    <property type="term" value="F:ubiquitin protein ligase activity"/>
    <property type="evidence" value="ECO:0007669"/>
    <property type="project" value="UniProtKB-EC"/>
</dbReference>
<evidence type="ECO:0000256" key="4">
    <source>
        <dbReference type="ARBA" id="ARBA00012483"/>
    </source>
</evidence>
<dbReference type="GO" id="GO:0016020">
    <property type="term" value="C:membrane"/>
    <property type="evidence" value="ECO:0007669"/>
    <property type="project" value="UniProtKB-SubCell"/>
</dbReference>
<dbReference type="Gramene" id="PVH37413">
    <property type="protein sequence ID" value="PVH37413"/>
    <property type="gene ID" value="PAHAL_6G307000"/>
</dbReference>
<dbReference type="PANTHER" id="PTHR46913">
    <property type="entry name" value="RING-H2 FINGER PROTEIN ATL16"/>
    <property type="match status" value="1"/>
</dbReference>
<dbReference type="InterPro" id="IPR044600">
    <property type="entry name" value="ATL1/ATL16-like"/>
</dbReference>
<dbReference type="InterPro" id="IPR013083">
    <property type="entry name" value="Znf_RING/FYVE/PHD"/>
</dbReference>
<dbReference type="Pfam" id="PF13639">
    <property type="entry name" value="zf-RING_2"/>
    <property type="match status" value="1"/>
</dbReference>
<name>A0A2T8IIA0_9POAL</name>
<dbReference type="SUPFAM" id="SSF57850">
    <property type="entry name" value="RING/U-box"/>
    <property type="match status" value="1"/>
</dbReference>
<evidence type="ECO:0000256" key="3">
    <source>
        <dbReference type="ARBA" id="ARBA00004906"/>
    </source>
</evidence>
<dbReference type="Proteomes" id="UP000243499">
    <property type="component" value="Chromosome 6"/>
</dbReference>
<keyword evidence="5" id="KW-0808">Transferase</keyword>
<reference evidence="17" key="1">
    <citation type="submission" date="2018-04" db="EMBL/GenBank/DDBJ databases">
        <title>WGS assembly of Panicum hallii.</title>
        <authorList>
            <person name="Lovell J."/>
            <person name="Jenkins J."/>
            <person name="Lowry D."/>
            <person name="Mamidi S."/>
            <person name="Sreedasyam A."/>
            <person name="Weng X."/>
            <person name="Barry K."/>
            <person name="Bonette J."/>
            <person name="Campitelli B."/>
            <person name="Daum C."/>
            <person name="Gordon S."/>
            <person name="Gould B."/>
            <person name="Lipzen A."/>
            <person name="Macqueen A."/>
            <person name="Palacio-Mejia J."/>
            <person name="Plott C."/>
            <person name="Shakirov E."/>
            <person name="Shu S."/>
            <person name="Yoshinaga Y."/>
            <person name="Zane M."/>
            <person name="Rokhsar D."/>
            <person name="Grimwood J."/>
            <person name="Schmutz J."/>
            <person name="Juenger T."/>
        </authorList>
    </citation>
    <scope>NUCLEOTIDE SEQUENCE [LARGE SCALE GENOMIC DNA]</scope>
    <source>
        <strain evidence="17">FIL2</strain>
    </source>
</reference>
<evidence type="ECO:0000256" key="5">
    <source>
        <dbReference type="ARBA" id="ARBA00022679"/>
    </source>
</evidence>
<protein>
    <recommendedName>
        <fullName evidence="4">RING-type E3 ubiquitin transferase</fullName>
        <ecNumber evidence="4">2.3.2.27</ecNumber>
    </recommendedName>
</protein>
<gene>
    <name evidence="17" type="ORF">PAHAL_6G307000</name>
</gene>
<comment type="subcellular location">
    <subcellularLocation>
        <location evidence="2">Membrane</location>
        <topology evidence="2">Single-pass membrane protein</topology>
    </subcellularLocation>
</comment>
<comment type="catalytic activity">
    <reaction evidence="1">
        <text>S-ubiquitinyl-[E2 ubiquitin-conjugating enzyme]-L-cysteine + [acceptor protein]-L-lysine = [E2 ubiquitin-conjugating enzyme]-L-cysteine + N(6)-ubiquitinyl-[acceptor protein]-L-lysine.</text>
        <dbReference type="EC" id="2.3.2.27"/>
    </reaction>
</comment>
<keyword evidence="11 15" id="KW-1133">Transmembrane helix</keyword>
<evidence type="ECO:0000256" key="2">
    <source>
        <dbReference type="ARBA" id="ARBA00004167"/>
    </source>
</evidence>
<proteinExistence type="predicted"/>
<evidence type="ECO:0000256" key="13">
    <source>
        <dbReference type="PROSITE-ProRule" id="PRU00175"/>
    </source>
</evidence>
<keyword evidence="8 13" id="KW-0863">Zinc-finger</keyword>
<evidence type="ECO:0000313" key="17">
    <source>
        <dbReference type="EMBL" id="PVH37413.1"/>
    </source>
</evidence>
<evidence type="ECO:0000256" key="14">
    <source>
        <dbReference type="SAM" id="MobiDB-lite"/>
    </source>
</evidence>
<feature type="region of interest" description="Disordered" evidence="14">
    <location>
        <begin position="202"/>
        <end position="227"/>
    </location>
</feature>
<dbReference type="AlphaFoldDB" id="A0A2T8IIA0"/>
<dbReference type="PANTHER" id="PTHR46913:SF17">
    <property type="entry name" value="RING-TYPE E3 UBIQUITIN TRANSFERASE"/>
    <property type="match status" value="1"/>
</dbReference>
<evidence type="ECO:0000256" key="8">
    <source>
        <dbReference type="ARBA" id="ARBA00022771"/>
    </source>
</evidence>
<feature type="compositionally biased region" description="Low complexity" evidence="14">
    <location>
        <begin position="283"/>
        <end position="302"/>
    </location>
</feature>
<keyword evidence="9" id="KW-0833">Ubl conjugation pathway</keyword>
<sequence length="302" mass="33380">MHANASNHDSIPPARSAAVVFTPMTAMDASSSFPGSTSSFVILSVSIAGMLSIALLLLAYYLFLTRCGLLFFRRPDDLHDHHRISVSLVNVQDHEPPRRSRRGLEEAAIRRIPTFRYPLVVLPEEVEAASSSECAVCLADFRHGERLRLLPHCQHAFHIDCIDAWLQDAASCPICRAPALQLHPTSHNYHLLHIPRATTDDITSLSSPADAEAQQPARSSSRFLPMRRSLSMDSTDKRFYLALQRILQQHSGSPPAAREEEDGKGDSAGADTDGRSSRRLRRSFFSFSQSRGSRSGSAILPL</sequence>
<evidence type="ECO:0000256" key="12">
    <source>
        <dbReference type="ARBA" id="ARBA00023136"/>
    </source>
</evidence>
<keyword evidence="12 15" id="KW-0472">Membrane</keyword>
<keyword evidence="7" id="KW-0479">Metal-binding</keyword>
<evidence type="ECO:0000256" key="11">
    <source>
        <dbReference type="ARBA" id="ARBA00022989"/>
    </source>
</evidence>